<proteinExistence type="predicted"/>
<accession>A0A1G2RUZ4</accession>
<dbReference type="Proteomes" id="UP000177853">
    <property type="component" value="Unassembled WGS sequence"/>
</dbReference>
<dbReference type="AlphaFoldDB" id="A0A1G2RUZ4"/>
<organism evidence="1 2">
    <name type="scientific">Candidatus Wildermuthbacteria bacterium RIFCSPLOWO2_12_FULL_40_9</name>
    <dbReference type="NCBI Taxonomy" id="1802467"/>
    <lineage>
        <taxon>Bacteria</taxon>
        <taxon>Candidatus Wildermuthiibacteriota</taxon>
    </lineage>
</organism>
<dbReference type="EMBL" id="MHUM01000023">
    <property type="protein sequence ID" value="OHA76663.1"/>
    <property type="molecule type" value="Genomic_DNA"/>
</dbReference>
<evidence type="ECO:0000313" key="1">
    <source>
        <dbReference type="EMBL" id="OHA76663.1"/>
    </source>
</evidence>
<sequence length="123" mass="14606">MDLNNSNNPFSEIYKRIQVVVDEEELDEIVMDAYRICDPQDYEKLLGQCVVTMVKKGYFQKALSYLELRHFNYYDKNMILMIIIEHPLRANRLGLAKRFFSVMDYDSVYCDSAREQLRSLQST</sequence>
<protein>
    <submittedName>
        <fullName evidence="1">Uncharacterized protein</fullName>
    </submittedName>
</protein>
<reference evidence="1 2" key="1">
    <citation type="journal article" date="2016" name="Nat. Commun.">
        <title>Thousands of microbial genomes shed light on interconnected biogeochemical processes in an aquifer system.</title>
        <authorList>
            <person name="Anantharaman K."/>
            <person name="Brown C.T."/>
            <person name="Hug L.A."/>
            <person name="Sharon I."/>
            <person name="Castelle C.J."/>
            <person name="Probst A.J."/>
            <person name="Thomas B.C."/>
            <person name="Singh A."/>
            <person name="Wilkins M.J."/>
            <person name="Karaoz U."/>
            <person name="Brodie E.L."/>
            <person name="Williams K.H."/>
            <person name="Hubbard S.S."/>
            <person name="Banfield J.F."/>
        </authorList>
    </citation>
    <scope>NUCLEOTIDE SEQUENCE [LARGE SCALE GENOMIC DNA]</scope>
</reference>
<evidence type="ECO:0000313" key="2">
    <source>
        <dbReference type="Proteomes" id="UP000177853"/>
    </source>
</evidence>
<name>A0A1G2RUZ4_9BACT</name>
<comment type="caution">
    <text evidence="1">The sequence shown here is derived from an EMBL/GenBank/DDBJ whole genome shotgun (WGS) entry which is preliminary data.</text>
</comment>
<gene>
    <name evidence="1" type="ORF">A3H01_01170</name>
</gene>